<dbReference type="STRING" id="215243.A0A0D2D003"/>
<evidence type="ECO:0000313" key="3">
    <source>
        <dbReference type="Proteomes" id="UP000053342"/>
    </source>
</evidence>
<feature type="compositionally biased region" description="Basic and acidic residues" evidence="1">
    <location>
        <begin position="42"/>
        <end position="57"/>
    </location>
</feature>
<reference evidence="2 3" key="1">
    <citation type="submission" date="2015-01" db="EMBL/GenBank/DDBJ databases">
        <title>The Genome Sequence of Exophiala oligosperma CBS72588.</title>
        <authorList>
            <consortium name="The Broad Institute Genomics Platform"/>
            <person name="Cuomo C."/>
            <person name="de Hoog S."/>
            <person name="Gorbushina A."/>
            <person name="Stielow B."/>
            <person name="Teixiera M."/>
            <person name="Abouelleil A."/>
            <person name="Chapman S.B."/>
            <person name="Priest M."/>
            <person name="Young S.K."/>
            <person name="Wortman J."/>
            <person name="Nusbaum C."/>
            <person name="Birren B."/>
        </authorList>
    </citation>
    <scope>NUCLEOTIDE SEQUENCE [LARGE SCALE GENOMIC DNA]</scope>
    <source>
        <strain evidence="2 3">CBS 72588</strain>
    </source>
</reference>
<proteinExistence type="predicted"/>
<evidence type="ECO:0000313" key="2">
    <source>
        <dbReference type="EMBL" id="KIW36583.1"/>
    </source>
</evidence>
<dbReference type="VEuPathDB" id="FungiDB:PV06_11171"/>
<dbReference type="HOGENOM" id="CLU_2589771_0_0_1"/>
<dbReference type="Proteomes" id="UP000053342">
    <property type="component" value="Unassembled WGS sequence"/>
</dbReference>
<dbReference type="AlphaFoldDB" id="A0A0D2D003"/>
<dbReference type="EMBL" id="KN847352">
    <property type="protein sequence ID" value="KIW36583.1"/>
    <property type="molecule type" value="Genomic_DNA"/>
</dbReference>
<dbReference type="GeneID" id="27363245"/>
<name>A0A0D2D003_9EURO</name>
<organism evidence="2 3">
    <name type="scientific">Exophiala oligosperma</name>
    <dbReference type="NCBI Taxonomy" id="215243"/>
    <lineage>
        <taxon>Eukaryota</taxon>
        <taxon>Fungi</taxon>
        <taxon>Dikarya</taxon>
        <taxon>Ascomycota</taxon>
        <taxon>Pezizomycotina</taxon>
        <taxon>Eurotiomycetes</taxon>
        <taxon>Chaetothyriomycetidae</taxon>
        <taxon>Chaetothyriales</taxon>
        <taxon>Herpotrichiellaceae</taxon>
        <taxon>Exophiala</taxon>
    </lineage>
</organism>
<sequence>MDHYNQTADRPYASHGQPRLEIPQAEQQLPSVREAIPPPRGHTLETHTQEVPSHSRPEAVPYFSPQSTTSMNVASIPTPV</sequence>
<dbReference type="RefSeq" id="XP_016256799.1">
    <property type="nucleotide sequence ID" value="XM_016412799.1"/>
</dbReference>
<dbReference type="OrthoDB" id="10414232at2759"/>
<accession>A0A0D2D003</accession>
<gene>
    <name evidence="2" type="ORF">PV06_11171</name>
</gene>
<feature type="region of interest" description="Disordered" evidence="1">
    <location>
        <begin position="1"/>
        <end position="80"/>
    </location>
</feature>
<feature type="compositionally biased region" description="Polar residues" evidence="1">
    <location>
        <begin position="64"/>
        <end position="80"/>
    </location>
</feature>
<protein>
    <submittedName>
        <fullName evidence="2">Uncharacterized protein</fullName>
    </submittedName>
</protein>
<keyword evidence="3" id="KW-1185">Reference proteome</keyword>
<evidence type="ECO:0000256" key="1">
    <source>
        <dbReference type="SAM" id="MobiDB-lite"/>
    </source>
</evidence>